<dbReference type="InterPro" id="IPR000305">
    <property type="entry name" value="GIY-YIG_endonuc"/>
</dbReference>
<dbReference type="Gene3D" id="3.40.1440.10">
    <property type="entry name" value="GIY-YIG endonuclease"/>
    <property type="match status" value="1"/>
</dbReference>
<comment type="cofactor">
    <cofactor evidence="1">
        <name>Mg(2+)</name>
        <dbReference type="ChEBI" id="CHEBI:18420"/>
    </cofactor>
</comment>
<dbReference type="SUPFAM" id="SSF82771">
    <property type="entry name" value="GIY-YIG endonuclease"/>
    <property type="match status" value="1"/>
</dbReference>
<evidence type="ECO:0000259" key="3">
    <source>
        <dbReference type="PROSITE" id="PS50164"/>
    </source>
</evidence>
<dbReference type="GO" id="GO:0004519">
    <property type="term" value="F:endonuclease activity"/>
    <property type="evidence" value="ECO:0007669"/>
    <property type="project" value="UniProtKB-KW"/>
</dbReference>
<keyword evidence="4" id="KW-0255">Endonuclease</keyword>
<evidence type="ECO:0000256" key="1">
    <source>
        <dbReference type="ARBA" id="ARBA00001946"/>
    </source>
</evidence>
<dbReference type="SMART" id="SM00465">
    <property type="entry name" value="GIYc"/>
    <property type="match status" value="1"/>
</dbReference>
<dbReference type="EMBL" id="BK032775">
    <property type="protein sequence ID" value="DAF59653.1"/>
    <property type="molecule type" value="Genomic_DNA"/>
</dbReference>
<evidence type="ECO:0000313" key="4">
    <source>
        <dbReference type="EMBL" id="DAF59653.1"/>
    </source>
</evidence>
<proteinExistence type="predicted"/>
<evidence type="ECO:0000256" key="2">
    <source>
        <dbReference type="ARBA" id="ARBA00022842"/>
    </source>
</evidence>
<dbReference type="PROSITE" id="PS50164">
    <property type="entry name" value="GIY_YIG"/>
    <property type="match status" value="1"/>
</dbReference>
<keyword evidence="4" id="KW-0378">Hydrolase</keyword>
<name>A0A8S5T8I8_9CAUD</name>
<dbReference type="InterPro" id="IPR035901">
    <property type="entry name" value="GIY-YIG_endonuc_sf"/>
</dbReference>
<organism evidence="4">
    <name type="scientific">Siphoviridae sp. ct0Wl9</name>
    <dbReference type="NCBI Taxonomy" id="2827763"/>
    <lineage>
        <taxon>Viruses</taxon>
        <taxon>Duplodnaviria</taxon>
        <taxon>Heunggongvirae</taxon>
        <taxon>Uroviricota</taxon>
        <taxon>Caudoviricetes</taxon>
    </lineage>
</organism>
<accession>A0A8S5T8I8</accession>
<keyword evidence="2" id="KW-0460">Magnesium</keyword>
<reference evidence="4" key="1">
    <citation type="journal article" date="2021" name="Proc. Natl. Acad. Sci. U.S.A.">
        <title>A Catalog of Tens of Thousands of Viruses from Human Metagenomes Reveals Hidden Associations with Chronic Diseases.</title>
        <authorList>
            <person name="Tisza M.J."/>
            <person name="Buck C.B."/>
        </authorList>
    </citation>
    <scope>NUCLEOTIDE SEQUENCE</scope>
    <source>
        <strain evidence="4">Ct0Wl9</strain>
    </source>
</reference>
<dbReference type="Pfam" id="PF01541">
    <property type="entry name" value="GIY-YIG"/>
    <property type="match status" value="1"/>
</dbReference>
<keyword evidence="4" id="KW-0540">Nuclease</keyword>
<sequence>MNQYLIHDKENGYSIYKHTNLQTGKVYYGIAQSPVDRWNDENGYSSNSLFWKDIVVYGWRNFKHEIIFKDLRQEEALILEWLLIQETESYLPENGYNQNFKTIDFEEICIGDNENNVDVYRVKRRGRNGQPVIYQDKYYPNIKTLSEMIDEDMAMISQGLNPNCVRKLLKYLLDNSFRYATEEEIEKENS</sequence>
<protein>
    <submittedName>
        <fullName evidence="4">Intron associated endonuclease</fullName>
    </submittedName>
</protein>
<feature type="domain" description="GIY-YIG" evidence="3">
    <location>
        <begin position="11"/>
        <end position="98"/>
    </location>
</feature>